<evidence type="ECO:0000256" key="2">
    <source>
        <dbReference type="PIRSR" id="PIRSR613078-1"/>
    </source>
</evidence>
<keyword evidence="6" id="KW-1185">Reference proteome</keyword>
<reference evidence="5" key="2">
    <citation type="submission" date="2019-02" db="EMBL/GenBank/DDBJ databases">
        <authorList>
            <person name="Buron G."/>
            <person name="Chaylann A."/>
            <person name="Dolejs I."/>
            <person name="Forster J."/>
            <person name="Miks M.H."/>
        </authorList>
    </citation>
    <scope>NUCLEOTIDE SEQUENCE</scope>
    <source>
        <strain evidence="5">ATCC 29644</strain>
    </source>
</reference>
<dbReference type="Gene3D" id="3.40.50.1240">
    <property type="entry name" value="Phosphoglycerate mutase-like"/>
    <property type="match status" value="1"/>
</dbReference>
<comment type="caution">
    <text evidence="5">The sequence shown here is derived from an EMBL/GenBank/DDBJ whole genome shotgun (WGS) entry which is preliminary data.</text>
</comment>
<dbReference type="Proteomes" id="UP000295257">
    <property type="component" value="Unassembled WGS sequence"/>
</dbReference>
<dbReference type="GO" id="GO:0004331">
    <property type="term" value="F:fructose-2,6-bisphosphate 2-phosphatase activity"/>
    <property type="evidence" value="ECO:0007669"/>
    <property type="project" value="TreeGrafter"/>
</dbReference>
<sequence>MAYQIYLVRHGRTWYNEYEKMQGWSDTPLTTDGVAVAQKAAESLKNVDFAAALTSDMKRAVDTTRIITRRNKNHLVPQELSEFREQFYGYFEGRSIDESWFAIGKPHHARGFADIVNKYGFDATMDFVKEADPLHDAENSQEYWSRIERGFKKVDQIAKDGDKILLVTHSITILGFAIRYKTKDIVLNDIPANASLTLLERDPATDTNKITKYNQSLIK</sequence>
<dbReference type="InterPro" id="IPR013078">
    <property type="entry name" value="His_Pase_superF_clade-1"/>
</dbReference>
<dbReference type="PANTHER" id="PTHR46517">
    <property type="entry name" value="FRUCTOSE-2,6-BISPHOSPHATASE TIGAR"/>
    <property type="match status" value="1"/>
</dbReference>
<dbReference type="SUPFAM" id="SSF53254">
    <property type="entry name" value="Phosphoglycerate mutase-like"/>
    <property type="match status" value="1"/>
</dbReference>
<dbReference type="SMART" id="SM00855">
    <property type="entry name" value="PGAM"/>
    <property type="match status" value="1"/>
</dbReference>
<feature type="active site" description="Proton donor/acceptor" evidence="2">
    <location>
        <position position="85"/>
    </location>
</feature>
<feature type="binding site" evidence="3">
    <location>
        <position position="59"/>
    </location>
    <ligand>
        <name>substrate</name>
    </ligand>
</feature>
<reference evidence="5 6" key="1">
    <citation type="journal article" date="2019" name="Appl. Microbiol. Biotechnol.">
        <title>Uncovering carbohydrate metabolism through a genotype-phenotype association study of 56 lactic acid bacteria genomes.</title>
        <authorList>
            <person name="Buron-Moles G."/>
            <person name="Chailyan A."/>
            <person name="Dolejs I."/>
            <person name="Forster J."/>
            <person name="Miks M.H."/>
        </authorList>
    </citation>
    <scope>NUCLEOTIDE SEQUENCE [LARGE SCALE GENOMIC DNA]</scope>
    <source>
        <strain evidence="5 6">ATCC 29644</strain>
    </source>
</reference>
<evidence type="ECO:0000256" key="1">
    <source>
        <dbReference type="ARBA" id="ARBA00022801"/>
    </source>
</evidence>
<dbReference type="AlphaFoldDB" id="A0A4R5NB27"/>
<dbReference type="Proteomes" id="UP000747013">
    <property type="component" value="Unassembled WGS sequence"/>
</dbReference>
<feature type="binding site" evidence="3">
    <location>
        <begin position="85"/>
        <end position="88"/>
    </location>
    <ligand>
        <name>substrate</name>
    </ligand>
</feature>
<reference evidence="4" key="4">
    <citation type="submission" date="2021-09" db="EMBL/GenBank/DDBJ databases">
        <authorList>
            <person name="Gilroy R."/>
        </authorList>
    </citation>
    <scope>NUCLEOTIDE SEQUENCE</scope>
    <source>
        <strain evidence="4">7886</strain>
    </source>
</reference>
<evidence type="ECO:0000313" key="6">
    <source>
        <dbReference type="Proteomes" id="UP000295257"/>
    </source>
</evidence>
<dbReference type="GO" id="GO:0043456">
    <property type="term" value="P:regulation of pentose-phosphate shunt"/>
    <property type="evidence" value="ECO:0007669"/>
    <property type="project" value="TreeGrafter"/>
</dbReference>
<dbReference type="EMBL" id="DYWC01000073">
    <property type="protein sequence ID" value="HJF86436.1"/>
    <property type="molecule type" value="Genomic_DNA"/>
</dbReference>
<dbReference type="GO" id="GO:0005829">
    <property type="term" value="C:cytosol"/>
    <property type="evidence" value="ECO:0007669"/>
    <property type="project" value="TreeGrafter"/>
</dbReference>
<dbReference type="Pfam" id="PF00300">
    <property type="entry name" value="His_Phos_1"/>
    <property type="match status" value="1"/>
</dbReference>
<dbReference type="OrthoDB" id="4131070at2"/>
<feature type="active site" description="Tele-phosphohistidine intermediate" evidence="2">
    <location>
        <position position="10"/>
    </location>
</feature>
<dbReference type="GO" id="GO:0045820">
    <property type="term" value="P:negative regulation of glycolytic process"/>
    <property type="evidence" value="ECO:0007669"/>
    <property type="project" value="TreeGrafter"/>
</dbReference>
<accession>A0A4R5NB27</accession>
<feature type="binding site" evidence="3">
    <location>
        <begin position="9"/>
        <end position="16"/>
    </location>
    <ligand>
        <name>substrate</name>
    </ligand>
</feature>
<dbReference type="CDD" id="cd07067">
    <property type="entry name" value="HP_PGM_like"/>
    <property type="match status" value="1"/>
</dbReference>
<dbReference type="RefSeq" id="WP_010018957.1">
    <property type="nucleotide sequence ID" value="NZ_CP116587.1"/>
</dbReference>
<dbReference type="InterPro" id="IPR029033">
    <property type="entry name" value="His_PPase_superfam"/>
</dbReference>
<reference evidence="4" key="3">
    <citation type="journal article" date="2021" name="PeerJ">
        <title>Extensive microbial diversity within the chicken gut microbiome revealed by metagenomics and culture.</title>
        <authorList>
            <person name="Gilroy R."/>
            <person name="Ravi A."/>
            <person name="Getino M."/>
            <person name="Pursley I."/>
            <person name="Horton D.L."/>
            <person name="Alikhan N.F."/>
            <person name="Baker D."/>
            <person name="Gharbi K."/>
            <person name="Hall N."/>
            <person name="Watson M."/>
            <person name="Adriaenssens E.M."/>
            <person name="Foster-Nyarko E."/>
            <person name="Jarju S."/>
            <person name="Secka A."/>
            <person name="Antonio M."/>
            <person name="Oren A."/>
            <person name="Chaudhuri R.R."/>
            <person name="La Ragione R."/>
            <person name="Hildebrand F."/>
            <person name="Pallen M.J."/>
        </authorList>
    </citation>
    <scope>NUCLEOTIDE SEQUENCE</scope>
    <source>
        <strain evidence="4">7886</strain>
    </source>
</reference>
<organism evidence="5 6">
    <name type="scientific">Companilactobacillus farciminis</name>
    <dbReference type="NCBI Taxonomy" id="1612"/>
    <lineage>
        <taxon>Bacteria</taxon>
        <taxon>Bacillati</taxon>
        <taxon>Bacillota</taxon>
        <taxon>Bacilli</taxon>
        <taxon>Lactobacillales</taxon>
        <taxon>Lactobacillaceae</taxon>
        <taxon>Companilactobacillus</taxon>
    </lineage>
</organism>
<gene>
    <name evidence="5" type="ORF">C5L30_001870</name>
    <name evidence="4" type="ORF">K8V88_03275</name>
</gene>
<dbReference type="EMBL" id="PUFN01000029">
    <property type="protein sequence ID" value="TDG69737.1"/>
    <property type="molecule type" value="Genomic_DNA"/>
</dbReference>
<dbReference type="STRING" id="1612.ABB44_04585"/>
<evidence type="ECO:0000313" key="4">
    <source>
        <dbReference type="EMBL" id="HJF86436.1"/>
    </source>
</evidence>
<evidence type="ECO:0000256" key="3">
    <source>
        <dbReference type="PIRSR" id="PIRSR613078-2"/>
    </source>
</evidence>
<proteinExistence type="predicted"/>
<dbReference type="InterPro" id="IPR051695">
    <property type="entry name" value="Phosphoglycerate_Mutase"/>
</dbReference>
<evidence type="ECO:0000313" key="5">
    <source>
        <dbReference type="EMBL" id="TDG69737.1"/>
    </source>
</evidence>
<name>A0A4R5NB27_9LACO</name>
<keyword evidence="1" id="KW-0378">Hydrolase</keyword>
<protein>
    <submittedName>
        <fullName evidence="4">Histidine phosphatase family protein</fullName>
    </submittedName>
</protein>
<dbReference type="PANTHER" id="PTHR46517:SF1">
    <property type="entry name" value="FRUCTOSE-2,6-BISPHOSPHATASE TIGAR"/>
    <property type="match status" value="1"/>
</dbReference>